<evidence type="ECO:0000313" key="3">
    <source>
        <dbReference type="Proteomes" id="UP001234787"/>
    </source>
</evidence>
<keyword evidence="3" id="KW-1185">Reference proteome</keyword>
<dbReference type="AlphaFoldDB" id="A0AAD3RQ78"/>
<accession>A0AAD3RQ78</accession>
<gene>
    <name evidence="2" type="ORF">SUGI_1509720</name>
</gene>
<feature type="region of interest" description="Disordered" evidence="1">
    <location>
        <begin position="1"/>
        <end position="58"/>
    </location>
</feature>
<evidence type="ECO:0000256" key="1">
    <source>
        <dbReference type="SAM" id="MobiDB-lite"/>
    </source>
</evidence>
<organism evidence="2 3">
    <name type="scientific">Cryptomeria japonica</name>
    <name type="common">Japanese cedar</name>
    <name type="synonym">Cupressus japonica</name>
    <dbReference type="NCBI Taxonomy" id="3369"/>
    <lineage>
        <taxon>Eukaryota</taxon>
        <taxon>Viridiplantae</taxon>
        <taxon>Streptophyta</taxon>
        <taxon>Embryophyta</taxon>
        <taxon>Tracheophyta</taxon>
        <taxon>Spermatophyta</taxon>
        <taxon>Pinopsida</taxon>
        <taxon>Pinidae</taxon>
        <taxon>Conifers II</taxon>
        <taxon>Cupressales</taxon>
        <taxon>Cupressaceae</taxon>
        <taxon>Cryptomeria</taxon>
    </lineage>
</organism>
<sequence>MIGSVRLRTSGKQKLGRNLDGRNNFDGSILSGTERGRKRSALRPGSLEAGSKRGTGEELMKEREIDTLHCQSTQGLLKLLSYVPELKGLGVYAEMKQLRGIVIWSGTSFCIFG</sequence>
<protein>
    <submittedName>
        <fullName evidence="2">Uncharacterized protein</fullName>
    </submittedName>
</protein>
<reference evidence="2" key="1">
    <citation type="submission" date="2022-12" db="EMBL/GenBank/DDBJ databases">
        <title>Chromosome-Level Genome Assembly of Japanese Cedar (Cryptomeriajaponica D. Don).</title>
        <authorList>
            <person name="Fujino T."/>
            <person name="Yamaguchi K."/>
            <person name="Yokoyama T."/>
            <person name="Hamanaka T."/>
            <person name="Harazono Y."/>
            <person name="Kamada H."/>
            <person name="Kobayashi W."/>
            <person name="Ujino-Ihara T."/>
            <person name="Uchiyama K."/>
            <person name="Matsumoto A."/>
            <person name="Izuno A."/>
            <person name="Tsumura Y."/>
            <person name="Toyoda A."/>
            <person name="Shigenobu S."/>
            <person name="Moriguchi Y."/>
            <person name="Ueno S."/>
            <person name="Kasahara M."/>
        </authorList>
    </citation>
    <scope>NUCLEOTIDE SEQUENCE</scope>
</reference>
<proteinExistence type="predicted"/>
<dbReference type="EMBL" id="BSEH01000953">
    <property type="protein sequence ID" value="GLJ59467.1"/>
    <property type="molecule type" value="Genomic_DNA"/>
</dbReference>
<name>A0AAD3RQ78_CRYJA</name>
<dbReference type="Proteomes" id="UP001234787">
    <property type="component" value="Unassembled WGS sequence"/>
</dbReference>
<comment type="caution">
    <text evidence="2">The sequence shown here is derived from an EMBL/GenBank/DDBJ whole genome shotgun (WGS) entry which is preliminary data.</text>
</comment>
<evidence type="ECO:0000313" key="2">
    <source>
        <dbReference type="EMBL" id="GLJ59467.1"/>
    </source>
</evidence>